<evidence type="ECO:0000259" key="1">
    <source>
        <dbReference type="Pfam" id="PF20231"/>
    </source>
</evidence>
<dbReference type="AlphaFoldDB" id="A0A5C3Q0N2"/>
<evidence type="ECO:0000313" key="3">
    <source>
        <dbReference type="Proteomes" id="UP000305067"/>
    </source>
</evidence>
<keyword evidence="3" id="KW-1185">Reference proteome</keyword>
<accession>A0A5C3Q0N2</accession>
<organism evidence="2 3">
    <name type="scientific">Pterulicium gracile</name>
    <dbReference type="NCBI Taxonomy" id="1884261"/>
    <lineage>
        <taxon>Eukaryota</taxon>
        <taxon>Fungi</taxon>
        <taxon>Dikarya</taxon>
        <taxon>Basidiomycota</taxon>
        <taxon>Agaricomycotina</taxon>
        <taxon>Agaricomycetes</taxon>
        <taxon>Agaricomycetidae</taxon>
        <taxon>Agaricales</taxon>
        <taxon>Pleurotineae</taxon>
        <taxon>Pterulaceae</taxon>
        <taxon>Pterulicium</taxon>
    </lineage>
</organism>
<dbReference type="Proteomes" id="UP000305067">
    <property type="component" value="Unassembled WGS sequence"/>
</dbReference>
<protein>
    <recommendedName>
        <fullName evidence="1">DUF6589 domain-containing protein</fullName>
    </recommendedName>
</protein>
<reference evidence="2 3" key="1">
    <citation type="journal article" date="2019" name="Nat. Ecol. Evol.">
        <title>Megaphylogeny resolves global patterns of mushroom evolution.</title>
        <authorList>
            <person name="Varga T."/>
            <person name="Krizsan K."/>
            <person name="Foldi C."/>
            <person name="Dima B."/>
            <person name="Sanchez-Garcia M."/>
            <person name="Sanchez-Ramirez S."/>
            <person name="Szollosi G.J."/>
            <person name="Szarkandi J.G."/>
            <person name="Papp V."/>
            <person name="Albert L."/>
            <person name="Andreopoulos W."/>
            <person name="Angelini C."/>
            <person name="Antonin V."/>
            <person name="Barry K.W."/>
            <person name="Bougher N.L."/>
            <person name="Buchanan P."/>
            <person name="Buyck B."/>
            <person name="Bense V."/>
            <person name="Catcheside P."/>
            <person name="Chovatia M."/>
            <person name="Cooper J."/>
            <person name="Damon W."/>
            <person name="Desjardin D."/>
            <person name="Finy P."/>
            <person name="Geml J."/>
            <person name="Haridas S."/>
            <person name="Hughes K."/>
            <person name="Justo A."/>
            <person name="Karasinski D."/>
            <person name="Kautmanova I."/>
            <person name="Kiss B."/>
            <person name="Kocsube S."/>
            <person name="Kotiranta H."/>
            <person name="LaButti K.M."/>
            <person name="Lechner B.E."/>
            <person name="Liimatainen K."/>
            <person name="Lipzen A."/>
            <person name="Lukacs Z."/>
            <person name="Mihaltcheva S."/>
            <person name="Morgado L.N."/>
            <person name="Niskanen T."/>
            <person name="Noordeloos M.E."/>
            <person name="Ohm R.A."/>
            <person name="Ortiz-Santana B."/>
            <person name="Ovrebo C."/>
            <person name="Racz N."/>
            <person name="Riley R."/>
            <person name="Savchenko A."/>
            <person name="Shiryaev A."/>
            <person name="Soop K."/>
            <person name="Spirin V."/>
            <person name="Szebenyi C."/>
            <person name="Tomsovsky M."/>
            <person name="Tulloss R.E."/>
            <person name="Uehling J."/>
            <person name="Grigoriev I.V."/>
            <person name="Vagvolgyi C."/>
            <person name="Papp T."/>
            <person name="Martin F.M."/>
            <person name="Miettinen O."/>
            <person name="Hibbett D.S."/>
            <person name="Nagy L.G."/>
        </authorList>
    </citation>
    <scope>NUCLEOTIDE SEQUENCE [LARGE SCALE GENOMIC DNA]</scope>
    <source>
        <strain evidence="2 3">CBS 309.79</strain>
    </source>
</reference>
<evidence type="ECO:0000313" key="2">
    <source>
        <dbReference type="EMBL" id="TFK95361.1"/>
    </source>
</evidence>
<dbReference type="OrthoDB" id="2496395at2759"/>
<dbReference type="EMBL" id="ML178889">
    <property type="protein sequence ID" value="TFK95361.1"/>
    <property type="molecule type" value="Genomic_DNA"/>
</dbReference>
<dbReference type="STRING" id="1884261.A0A5C3Q0N2"/>
<name>A0A5C3Q0N2_9AGAR</name>
<proteinExistence type="predicted"/>
<feature type="domain" description="DUF6589" evidence="1">
    <location>
        <begin position="1"/>
        <end position="99"/>
    </location>
</feature>
<sequence length="100" mass="11705">MVFENAVLYLRDELLLREMADPIKVRGSVRVVLVLKFLAASYQGAENVKYAHEMMQLLYFFKHVWSPGLRRIMLSNWLLTSTGHKNVFVELDLLQEHLNV</sequence>
<gene>
    <name evidence="2" type="ORF">BDV98DRAFT_598645</name>
</gene>
<dbReference type="Pfam" id="PF20231">
    <property type="entry name" value="DUF6589"/>
    <property type="match status" value="1"/>
</dbReference>
<dbReference type="InterPro" id="IPR046496">
    <property type="entry name" value="DUF6589"/>
</dbReference>